<evidence type="ECO:0000313" key="2">
    <source>
        <dbReference type="EMBL" id="KAK7517813.1"/>
    </source>
</evidence>
<dbReference type="EMBL" id="JBBPHU010000005">
    <property type="protein sequence ID" value="KAK7517813.1"/>
    <property type="molecule type" value="Genomic_DNA"/>
</dbReference>
<sequence length="201" mass="22847">MVQARLRLGNVAACALRWYGCATHPWFLVTGPRAVGCRALAYNKEEGSEVVVTLSWFSLAVNTIWSRVAPSYLRTNQTNQKLLLDCEAGHLHLTRPPYHHFSTPASQSTNIYADQLINQSKHRKHNDHHLLKPPPPPPPPLLQQNQEQKKKKEKKKKKANAVPPRLPQIDLGRLAHPNGRTRRSGRRLQLRFWTAAARCSI</sequence>
<evidence type="ECO:0000256" key="1">
    <source>
        <dbReference type="SAM" id="MobiDB-lite"/>
    </source>
</evidence>
<protein>
    <submittedName>
        <fullName evidence="2">Uncharacterized protein</fullName>
    </submittedName>
</protein>
<feature type="region of interest" description="Disordered" evidence="1">
    <location>
        <begin position="120"/>
        <end position="185"/>
    </location>
</feature>
<comment type="caution">
    <text evidence="2">The sequence shown here is derived from an EMBL/GenBank/DDBJ whole genome shotgun (WGS) entry which is preliminary data.</text>
</comment>
<organism evidence="2 3">
    <name type="scientific">Phyllosticta citriasiana</name>
    <dbReference type="NCBI Taxonomy" id="595635"/>
    <lineage>
        <taxon>Eukaryota</taxon>
        <taxon>Fungi</taxon>
        <taxon>Dikarya</taxon>
        <taxon>Ascomycota</taxon>
        <taxon>Pezizomycotina</taxon>
        <taxon>Dothideomycetes</taxon>
        <taxon>Dothideomycetes incertae sedis</taxon>
        <taxon>Botryosphaeriales</taxon>
        <taxon>Phyllostictaceae</taxon>
        <taxon>Phyllosticta</taxon>
    </lineage>
</organism>
<name>A0ABR1KMV1_9PEZI</name>
<gene>
    <name evidence="2" type="ORF">IWZ03DRAFT_181858</name>
</gene>
<keyword evidence="3" id="KW-1185">Reference proteome</keyword>
<evidence type="ECO:0000313" key="3">
    <source>
        <dbReference type="Proteomes" id="UP001363622"/>
    </source>
</evidence>
<proteinExistence type="predicted"/>
<reference evidence="2 3" key="1">
    <citation type="submission" date="2024-04" db="EMBL/GenBank/DDBJ databases">
        <title>Phyllosticta paracitricarpa is synonymous to the EU quarantine fungus P. citricarpa based on phylogenomic analyses.</title>
        <authorList>
            <consortium name="Lawrence Berkeley National Laboratory"/>
            <person name="Van Ingen-Buijs V.A."/>
            <person name="Van Westerhoven A.C."/>
            <person name="Haridas S."/>
            <person name="Skiadas P."/>
            <person name="Martin F."/>
            <person name="Groenewald J.Z."/>
            <person name="Crous P.W."/>
            <person name="Seidl M.F."/>
        </authorList>
    </citation>
    <scope>NUCLEOTIDE SEQUENCE [LARGE SCALE GENOMIC DNA]</scope>
    <source>
        <strain evidence="2 3">CBS 123371</strain>
    </source>
</reference>
<dbReference type="Proteomes" id="UP001363622">
    <property type="component" value="Unassembled WGS sequence"/>
</dbReference>
<accession>A0ABR1KMV1</accession>
<feature type="compositionally biased region" description="Pro residues" evidence="1">
    <location>
        <begin position="132"/>
        <end position="141"/>
    </location>
</feature>
<feature type="compositionally biased region" description="Basic residues" evidence="1">
    <location>
        <begin position="149"/>
        <end position="159"/>
    </location>
</feature>